<keyword evidence="9 10" id="KW-0472">Membrane</keyword>
<dbReference type="Pfam" id="PF01762">
    <property type="entry name" value="Galactosyl_T"/>
    <property type="match status" value="1"/>
</dbReference>
<evidence type="ECO:0000313" key="12">
    <source>
        <dbReference type="EMBL" id="SPQ25049.1"/>
    </source>
</evidence>
<keyword evidence="6 10" id="KW-0735">Signal-anchor</keyword>
<organism evidence="12 13">
    <name type="scientific">Thermothielavioides terrestris</name>
    <dbReference type="NCBI Taxonomy" id="2587410"/>
    <lineage>
        <taxon>Eukaryota</taxon>
        <taxon>Fungi</taxon>
        <taxon>Dikarya</taxon>
        <taxon>Ascomycota</taxon>
        <taxon>Pezizomycotina</taxon>
        <taxon>Sordariomycetes</taxon>
        <taxon>Sordariomycetidae</taxon>
        <taxon>Sordariales</taxon>
        <taxon>Chaetomiaceae</taxon>
        <taxon>Thermothielavioides</taxon>
    </lineage>
</organism>
<feature type="compositionally biased region" description="Pro residues" evidence="11">
    <location>
        <begin position="119"/>
        <end position="133"/>
    </location>
</feature>
<keyword evidence="3 10" id="KW-0328">Glycosyltransferase</keyword>
<feature type="region of interest" description="Disordered" evidence="11">
    <location>
        <begin position="56"/>
        <end position="92"/>
    </location>
</feature>
<evidence type="ECO:0000313" key="13">
    <source>
        <dbReference type="Proteomes" id="UP000289323"/>
    </source>
</evidence>
<evidence type="ECO:0000256" key="7">
    <source>
        <dbReference type="ARBA" id="ARBA00022989"/>
    </source>
</evidence>
<evidence type="ECO:0000256" key="6">
    <source>
        <dbReference type="ARBA" id="ARBA00022968"/>
    </source>
</evidence>
<keyword evidence="5 10" id="KW-0812">Transmembrane</keyword>
<dbReference type="PANTHER" id="PTHR11214">
    <property type="entry name" value="BETA-1,3-N-ACETYLGLUCOSAMINYLTRANSFERASE"/>
    <property type="match status" value="1"/>
</dbReference>
<sequence length="466" mass="53120">MAAGRSWAVDSLRGLSIKRAGALSTKFWILSLASVFAVALLLIGHSHLPSLSYLTNHPPHPGSPPPPPPPPPPSSTPPPYGPKDPPVPGELKIWDPPEMEALVHGVLAGEGIKRKPSYPLNPFPPSPMTTPPPDDGRQRPWLGSVICSAFDIERRMLIRYTWMKLFKDVPMDQRFVISNPGPEWMPVIQQENRTFGDLIVLDHLSEDDFTANTIKTVEYYRWLAEKSPRKYQFVSKMDTDLFLNARAMYDRKLRPRMAPRNSSTDELVATVNHTLVGQFYYDSYHKTSFPHGAIYTVTWDIVELLPKLQDEFHVVAGEDLTMAWLLMKARQKVTFVHMNESEKFEFDPKDMRPGERTPWARKDTDLTSSWHALYGEDVIAVHQLKKDEDWLMVAGVFDENGIRPMPPFPEEPPADEGEKPGYSRPLYHSIPDNYWEFDHDGTWLCNGVWKLEPGIGRDMKKNETAQ</sequence>
<keyword evidence="8 10" id="KW-0333">Golgi apparatus</keyword>
<evidence type="ECO:0000256" key="5">
    <source>
        <dbReference type="ARBA" id="ARBA00022692"/>
    </source>
</evidence>
<evidence type="ECO:0000256" key="10">
    <source>
        <dbReference type="RuleBase" id="RU363063"/>
    </source>
</evidence>
<feature type="transmembrane region" description="Helical" evidence="10">
    <location>
        <begin position="27"/>
        <end position="48"/>
    </location>
</feature>
<comment type="similarity">
    <text evidence="2 10">Belongs to the glycosyltransferase 31 family.</text>
</comment>
<gene>
    <name evidence="12" type="ORF">TT172_LOCUS7468</name>
</gene>
<protein>
    <recommendedName>
        <fullName evidence="10">Hexosyltransferase</fullName>
        <ecNumber evidence="10">2.4.1.-</ecNumber>
    </recommendedName>
</protein>
<reference evidence="12 13" key="1">
    <citation type="submission" date="2018-04" db="EMBL/GenBank/DDBJ databases">
        <authorList>
            <person name="Huttner S."/>
            <person name="Dainat J."/>
        </authorList>
    </citation>
    <scope>NUCLEOTIDE SEQUENCE [LARGE SCALE GENOMIC DNA]</scope>
</reference>
<dbReference type="AlphaFoldDB" id="A0A446BRE1"/>
<keyword evidence="4" id="KW-0808">Transferase</keyword>
<evidence type="ECO:0000256" key="1">
    <source>
        <dbReference type="ARBA" id="ARBA00004323"/>
    </source>
</evidence>
<dbReference type="EC" id="2.4.1.-" evidence="10"/>
<evidence type="ECO:0000256" key="3">
    <source>
        <dbReference type="ARBA" id="ARBA00022676"/>
    </source>
</evidence>
<feature type="region of interest" description="Disordered" evidence="11">
    <location>
        <begin position="117"/>
        <end position="139"/>
    </location>
</feature>
<dbReference type="GO" id="GO:0016758">
    <property type="term" value="F:hexosyltransferase activity"/>
    <property type="evidence" value="ECO:0007669"/>
    <property type="project" value="InterPro"/>
</dbReference>
<keyword evidence="7 10" id="KW-1133">Transmembrane helix</keyword>
<dbReference type="InterPro" id="IPR002659">
    <property type="entry name" value="Glyco_trans_31"/>
</dbReference>
<evidence type="ECO:0000256" key="9">
    <source>
        <dbReference type="ARBA" id="ARBA00023136"/>
    </source>
</evidence>
<dbReference type="Proteomes" id="UP000289323">
    <property type="component" value="Unassembled WGS sequence"/>
</dbReference>
<name>A0A446BRE1_9PEZI</name>
<proteinExistence type="inferred from homology"/>
<feature type="region of interest" description="Disordered" evidence="11">
    <location>
        <begin position="402"/>
        <end position="423"/>
    </location>
</feature>
<comment type="subcellular location">
    <subcellularLocation>
        <location evidence="1 10">Golgi apparatus membrane</location>
        <topology evidence="1 10">Single-pass type II membrane protein</topology>
    </subcellularLocation>
</comment>
<evidence type="ECO:0000256" key="11">
    <source>
        <dbReference type="SAM" id="MobiDB-lite"/>
    </source>
</evidence>
<evidence type="ECO:0000256" key="2">
    <source>
        <dbReference type="ARBA" id="ARBA00008661"/>
    </source>
</evidence>
<accession>A0A446BRE1</accession>
<dbReference type="GO" id="GO:0000139">
    <property type="term" value="C:Golgi membrane"/>
    <property type="evidence" value="ECO:0007669"/>
    <property type="project" value="UniProtKB-SubCell"/>
</dbReference>
<dbReference type="EMBL" id="OUUZ01000015">
    <property type="protein sequence ID" value="SPQ25049.1"/>
    <property type="molecule type" value="Genomic_DNA"/>
</dbReference>
<feature type="compositionally biased region" description="Pro residues" evidence="11">
    <location>
        <begin position="58"/>
        <end position="88"/>
    </location>
</feature>
<evidence type="ECO:0000256" key="4">
    <source>
        <dbReference type="ARBA" id="ARBA00022679"/>
    </source>
</evidence>
<evidence type="ECO:0000256" key="8">
    <source>
        <dbReference type="ARBA" id="ARBA00023034"/>
    </source>
</evidence>